<feature type="non-terminal residue" evidence="2">
    <location>
        <position position="1"/>
    </location>
</feature>
<dbReference type="EMBL" id="SWJQ01002151">
    <property type="protein sequence ID" value="TRZ06826.1"/>
    <property type="molecule type" value="Genomic_DNA"/>
</dbReference>
<feature type="non-terminal residue" evidence="2">
    <location>
        <position position="64"/>
    </location>
</feature>
<evidence type="ECO:0000313" key="2">
    <source>
        <dbReference type="EMBL" id="TRZ06826.1"/>
    </source>
</evidence>
<proteinExistence type="predicted"/>
<gene>
    <name evidence="2" type="ORF">HGM15179_020281</name>
</gene>
<protein>
    <submittedName>
        <fullName evidence="2">Uncharacterized protein</fullName>
    </submittedName>
</protein>
<keyword evidence="3" id="KW-1185">Reference proteome</keyword>
<dbReference type="Proteomes" id="UP000796761">
    <property type="component" value="Unassembled WGS sequence"/>
</dbReference>
<accession>A0A8K1DAH0</accession>
<sequence length="64" mass="6210">PCGVALGWPLHSLGLPPPAGAGQAALPAPARISSAARRAAAPPPSSAPQPTLCREGGQSFSQGT</sequence>
<comment type="caution">
    <text evidence="2">The sequence shown here is derived from an EMBL/GenBank/DDBJ whole genome shotgun (WGS) entry which is preliminary data.</text>
</comment>
<dbReference type="AlphaFoldDB" id="A0A8K1DAH0"/>
<evidence type="ECO:0000313" key="3">
    <source>
        <dbReference type="Proteomes" id="UP000796761"/>
    </source>
</evidence>
<reference evidence="2" key="1">
    <citation type="submission" date="2019-04" db="EMBL/GenBank/DDBJ databases">
        <title>Genome assembly of Zosterops borbonicus 15179.</title>
        <authorList>
            <person name="Leroy T."/>
            <person name="Anselmetti Y."/>
            <person name="Tilak M.-K."/>
            <person name="Nabholz B."/>
        </authorList>
    </citation>
    <scope>NUCLEOTIDE SEQUENCE</scope>
    <source>
        <strain evidence="2">HGM_15179</strain>
        <tissue evidence="2">Muscle</tissue>
    </source>
</reference>
<feature type="compositionally biased region" description="Low complexity" evidence="1">
    <location>
        <begin position="20"/>
        <end position="40"/>
    </location>
</feature>
<evidence type="ECO:0000256" key="1">
    <source>
        <dbReference type="SAM" id="MobiDB-lite"/>
    </source>
</evidence>
<feature type="region of interest" description="Disordered" evidence="1">
    <location>
        <begin position="15"/>
        <end position="64"/>
    </location>
</feature>
<organism evidence="2 3">
    <name type="scientific">Zosterops borbonicus</name>
    <dbReference type="NCBI Taxonomy" id="364589"/>
    <lineage>
        <taxon>Eukaryota</taxon>
        <taxon>Metazoa</taxon>
        <taxon>Chordata</taxon>
        <taxon>Craniata</taxon>
        <taxon>Vertebrata</taxon>
        <taxon>Euteleostomi</taxon>
        <taxon>Archelosauria</taxon>
        <taxon>Archosauria</taxon>
        <taxon>Dinosauria</taxon>
        <taxon>Saurischia</taxon>
        <taxon>Theropoda</taxon>
        <taxon>Coelurosauria</taxon>
        <taxon>Aves</taxon>
        <taxon>Neognathae</taxon>
        <taxon>Neoaves</taxon>
        <taxon>Telluraves</taxon>
        <taxon>Australaves</taxon>
        <taxon>Passeriformes</taxon>
        <taxon>Sylvioidea</taxon>
        <taxon>Zosteropidae</taxon>
        <taxon>Zosterops</taxon>
    </lineage>
</organism>
<name>A0A8K1DAH0_9PASS</name>